<accession>A0A9X2FVV0</accession>
<feature type="coiled-coil region" evidence="1">
    <location>
        <begin position="125"/>
        <end position="166"/>
    </location>
</feature>
<sequence length="224" mass="24867">MEKSKHTKSSSGGRPLSYDPDLVHNIITKGLAEGMSLTDLSLGYVKEKLREEHGVTDTIRKEALEALVKAAHAEITEAKNQALLATLPNEISAAVSTAMAATEREIMLVVARQHSTSQAMADRKCEELRTDKRNAQYRVIELESELAEEKAARKEIAEERELLIEELAKVREGLRIARTDMERISSEPAGVDRLLAELRNPKIRDDIRATLSEIIIQQTPSTGS</sequence>
<reference evidence="2" key="1">
    <citation type="submission" date="2022-06" db="EMBL/GenBank/DDBJ databases">
        <title>Limimaricola sediminis sp. nov., isolated from an intertidal sediment.</title>
        <authorList>
            <person name="Shao X."/>
        </authorList>
    </citation>
    <scope>NUCLEOTIDE SEQUENCE</scope>
    <source>
        <strain evidence="2">ASW11-118</strain>
    </source>
</reference>
<evidence type="ECO:0000313" key="2">
    <source>
        <dbReference type="EMBL" id="MCP1169386.1"/>
    </source>
</evidence>
<keyword evidence="3" id="KW-1185">Reference proteome</keyword>
<keyword evidence="1" id="KW-0175">Coiled coil</keyword>
<organism evidence="2 3">
    <name type="scientific">Limimaricola litoreus</name>
    <dbReference type="NCBI Taxonomy" id="2955316"/>
    <lineage>
        <taxon>Bacteria</taxon>
        <taxon>Pseudomonadati</taxon>
        <taxon>Pseudomonadota</taxon>
        <taxon>Alphaproteobacteria</taxon>
        <taxon>Rhodobacterales</taxon>
        <taxon>Paracoccaceae</taxon>
        <taxon>Limimaricola</taxon>
    </lineage>
</organism>
<gene>
    <name evidence="2" type="ORF">NHG85_12780</name>
</gene>
<proteinExistence type="predicted"/>
<dbReference type="Proteomes" id="UP001139477">
    <property type="component" value="Unassembled WGS sequence"/>
</dbReference>
<comment type="caution">
    <text evidence="2">The sequence shown here is derived from an EMBL/GenBank/DDBJ whole genome shotgun (WGS) entry which is preliminary data.</text>
</comment>
<evidence type="ECO:0000256" key="1">
    <source>
        <dbReference type="SAM" id="Coils"/>
    </source>
</evidence>
<dbReference type="AlphaFoldDB" id="A0A9X2FVV0"/>
<protein>
    <submittedName>
        <fullName evidence="2">Uncharacterized protein</fullName>
    </submittedName>
</protein>
<name>A0A9X2FVV0_9RHOB</name>
<evidence type="ECO:0000313" key="3">
    <source>
        <dbReference type="Proteomes" id="UP001139477"/>
    </source>
</evidence>
<dbReference type="EMBL" id="JAMYXC010000197">
    <property type="protein sequence ID" value="MCP1169386.1"/>
    <property type="molecule type" value="Genomic_DNA"/>
</dbReference>
<dbReference type="RefSeq" id="WP_253332948.1">
    <property type="nucleotide sequence ID" value="NZ_JAMYXC010000197.1"/>
</dbReference>